<dbReference type="EMBL" id="RZNH01000026">
    <property type="protein sequence ID" value="NOU60997.1"/>
    <property type="molecule type" value="Genomic_DNA"/>
</dbReference>
<proteinExistence type="predicted"/>
<sequence>MKKILSLIVFAFAFAGMANAQQNQTVTSGSDHTYTANPQAGTTPDHYVWQVVDGSDVAVIDLTGETGATLAITWDAVNFTVGQTYRLKSQVVDDNNCISEVVYVDVTIAAEAFVNFAAAATNVITCSDLNGGVSGGLADQSLFELEFTGGVGPYEVTYEIRDASNAVVQGPTTVPNLNNGDDLTINNNFVNETGADVNYTVVITEAKTNDGADVTVNADNSRTITVHTKPVIMNLTLN</sequence>
<comment type="caution">
    <text evidence="2">The sequence shown here is derived from an EMBL/GenBank/DDBJ whole genome shotgun (WGS) entry which is preliminary data.</text>
</comment>
<accession>A0ABX1WY22</accession>
<feature type="signal peptide" evidence="1">
    <location>
        <begin position="1"/>
        <end position="20"/>
    </location>
</feature>
<feature type="chain" id="PRO_5045500520" evidence="1">
    <location>
        <begin position="21"/>
        <end position="238"/>
    </location>
</feature>
<reference evidence="2 3" key="1">
    <citation type="submission" date="2018-12" db="EMBL/GenBank/DDBJ databases">
        <title>Marinifilum JC070 sp. nov., a marine bacterium isolated from Yongle Blue Hole in the South China Sea.</title>
        <authorList>
            <person name="Fu T."/>
        </authorList>
    </citation>
    <scope>NUCLEOTIDE SEQUENCE [LARGE SCALE GENOMIC DNA]</scope>
    <source>
        <strain evidence="2 3">JC070</strain>
    </source>
</reference>
<keyword evidence="1" id="KW-0732">Signal</keyword>
<evidence type="ECO:0000313" key="2">
    <source>
        <dbReference type="EMBL" id="NOU60997.1"/>
    </source>
</evidence>
<organism evidence="2 3">
    <name type="scientific">Marinifilum caeruleilacunae</name>
    <dbReference type="NCBI Taxonomy" id="2499076"/>
    <lineage>
        <taxon>Bacteria</taxon>
        <taxon>Pseudomonadati</taxon>
        <taxon>Bacteroidota</taxon>
        <taxon>Bacteroidia</taxon>
        <taxon>Marinilabiliales</taxon>
        <taxon>Marinifilaceae</taxon>
    </lineage>
</organism>
<protein>
    <submittedName>
        <fullName evidence="2">Uncharacterized protein</fullName>
    </submittedName>
</protein>
<evidence type="ECO:0000256" key="1">
    <source>
        <dbReference type="SAM" id="SignalP"/>
    </source>
</evidence>
<dbReference type="Proteomes" id="UP000732105">
    <property type="component" value="Unassembled WGS sequence"/>
</dbReference>
<evidence type="ECO:0000313" key="3">
    <source>
        <dbReference type="Proteomes" id="UP000732105"/>
    </source>
</evidence>
<dbReference type="RefSeq" id="WP_171596268.1">
    <property type="nucleotide sequence ID" value="NZ_RZNH01000026.1"/>
</dbReference>
<gene>
    <name evidence="2" type="ORF">ELS83_14320</name>
</gene>
<keyword evidence="3" id="KW-1185">Reference proteome</keyword>
<name>A0ABX1WY22_9BACT</name>